<accession>A0A928KX38</accession>
<protein>
    <submittedName>
        <fullName evidence="2">Uncharacterized protein</fullName>
    </submittedName>
</protein>
<dbReference type="RefSeq" id="WP_326840259.1">
    <property type="nucleotide sequence ID" value="NZ_SVNY01000003.1"/>
</dbReference>
<reference evidence="2" key="1">
    <citation type="submission" date="2019-04" db="EMBL/GenBank/DDBJ databases">
        <title>Evolution of Biomass-Degrading Anaerobic Consortia Revealed by Metagenomics.</title>
        <authorList>
            <person name="Peng X."/>
        </authorList>
    </citation>
    <scope>NUCLEOTIDE SEQUENCE</scope>
    <source>
        <strain evidence="2">SIG551</strain>
    </source>
</reference>
<organism evidence="2 3">
    <name type="scientific">Faecalispora sporosphaeroides</name>
    <dbReference type="NCBI Taxonomy" id="1549"/>
    <lineage>
        <taxon>Bacteria</taxon>
        <taxon>Bacillati</taxon>
        <taxon>Bacillota</taxon>
        <taxon>Clostridia</taxon>
        <taxon>Eubacteriales</taxon>
        <taxon>Oscillospiraceae</taxon>
        <taxon>Faecalispora</taxon>
    </lineage>
</organism>
<gene>
    <name evidence="2" type="ORF">E7512_06550</name>
</gene>
<feature type="compositionally biased region" description="Polar residues" evidence="1">
    <location>
        <begin position="1"/>
        <end position="13"/>
    </location>
</feature>
<feature type="compositionally biased region" description="Basic and acidic residues" evidence="1">
    <location>
        <begin position="43"/>
        <end position="58"/>
    </location>
</feature>
<comment type="caution">
    <text evidence="2">The sequence shown here is derived from an EMBL/GenBank/DDBJ whole genome shotgun (WGS) entry which is preliminary data.</text>
</comment>
<dbReference type="Proteomes" id="UP000754750">
    <property type="component" value="Unassembled WGS sequence"/>
</dbReference>
<name>A0A928KX38_9FIRM</name>
<feature type="region of interest" description="Disordered" evidence="1">
    <location>
        <begin position="1"/>
        <end position="74"/>
    </location>
</feature>
<proteinExistence type="predicted"/>
<dbReference type="AlphaFoldDB" id="A0A928KX38"/>
<sequence length="116" mass="12923">MATNDTNDMQRMQQDAIRRVREMQNRAQQSLSRSQQGASPEPQKPEPEPQPQRHHDSSPAKGAPPALPLPQPSTLSNLFDGLLQDGERTLILILLLILVSEKADTGLIFALMYLII</sequence>
<dbReference type="EMBL" id="SVNY01000003">
    <property type="protein sequence ID" value="MBE6833229.1"/>
    <property type="molecule type" value="Genomic_DNA"/>
</dbReference>
<evidence type="ECO:0000313" key="2">
    <source>
        <dbReference type="EMBL" id="MBE6833229.1"/>
    </source>
</evidence>
<feature type="compositionally biased region" description="Polar residues" evidence="1">
    <location>
        <begin position="25"/>
        <end position="38"/>
    </location>
</feature>
<evidence type="ECO:0000256" key="1">
    <source>
        <dbReference type="SAM" id="MobiDB-lite"/>
    </source>
</evidence>
<evidence type="ECO:0000313" key="3">
    <source>
        <dbReference type="Proteomes" id="UP000754750"/>
    </source>
</evidence>